<dbReference type="EMBL" id="LLXJ01007566">
    <property type="protein sequence ID" value="PKB93643.1"/>
    <property type="molecule type" value="Genomic_DNA"/>
</dbReference>
<evidence type="ECO:0000313" key="1">
    <source>
        <dbReference type="EMBL" id="PKB93643.1"/>
    </source>
</evidence>
<accession>A0A2N0QP83</accession>
<reference evidence="1 4" key="1">
    <citation type="submission" date="2016-04" db="EMBL/GenBank/DDBJ databases">
        <title>Genome analyses suggest a sexual origin of heterokaryosis in a supposedly ancient asexual fungus.</title>
        <authorList>
            <person name="Ropars J."/>
            <person name="Sedzielewska K."/>
            <person name="Noel J."/>
            <person name="Charron P."/>
            <person name="Farinelli L."/>
            <person name="Marton T."/>
            <person name="Kruger M."/>
            <person name="Pelin A."/>
            <person name="Brachmann A."/>
            <person name="Corradi N."/>
        </authorList>
    </citation>
    <scope>NUCLEOTIDE SEQUENCE [LARGE SCALE GENOMIC DNA]</scope>
    <source>
        <strain evidence="1 4">A5</strain>
    </source>
</reference>
<dbReference type="VEuPathDB" id="FungiDB:RhiirA1_480512"/>
<name>A0A2N0QP83_9GLOM</name>
<protein>
    <recommendedName>
        <fullName evidence="5">Protein kinase domain-containing protein</fullName>
    </recommendedName>
</protein>
<evidence type="ECO:0000313" key="2">
    <source>
        <dbReference type="EMBL" id="PKC52863.1"/>
    </source>
</evidence>
<reference evidence="2 3" key="4">
    <citation type="submission" date="2017-10" db="EMBL/GenBank/DDBJ databases">
        <title>Genome analyses suggest a sexual origin of heterokaryosis in a supposedly ancient asexual fungus.</title>
        <authorList>
            <person name="Corradi N."/>
            <person name="Sedzielewska K."/>
            <person name="Noel J."/>
            <person name="Charron P."/>
            <person name="Farinelli L."/>
            <person name="Marton T."/>
            <person name="Kruger M."/>
            <person name="Pelin A."/>
            <person name="Brachmann A."/>
            <person name="Corradi N."/>
        </authorList>
    </citation>
    <scope>NUCLEOTIDE SEQUENCE [LARGE SCALE GENOMIC DNA]</scope>
    <source>
        <strain evidence="2 3">A1</strain>
    </source>
</reference>
<gene>
    <name evidence="2" type="ORF">RhiirA1_480512</name>
    <name evidence="1" type="ORF">RhiirA5_440718</name>
</gene>
<comment type="caution">
    <text evidence="2">The sequence shown here is derived from an EMBL/GenBank/DDBJ whole genome shotgun (WGS) entry which is preliminary data.</text>
</comment>
<reference evidence="2 3" key="3">
    <citation type="submission" date="2017-10" db="EMBL/GenBank/DDBJ databases">
        <title>Extensive intraspecific genome diversity in a model arbuscular mycorrhizal fungus.</title>
        <authorList>
            <person name="Chen E.C.H."/>
            <person name="Morin E."/>
            <person name="Baudet D."/>
            <person name="Noel J."/>
            <person name="Ndikumana S."/>
            <person name="Charron P."/>
            <person name="St-Onge C."/>
            <person name="Giorgi J."/>
            <person name="Grigoriev I.V."/>
            <person name="Roux C."/>
            <person name="Martin F.M."/>
            <person name="Corradi N."/>
        </authorList>
    </citation>
    <scope>NUCLEOTIDE SEQUENCE [LARGE SCALE GENOMIC DNA]</scope>
    <source>
        <strain evidence="2 3">A1</strain>
    </source>
</reference>
<evidence type="ECO:0000313" key="4">
    <source>
        <dbReference type="Proteomes" id="UP000232722"/>
    </source>
</evidence>
<dbReference type="AlphaFoldDB" id="A0A2N0QP83"/>
<dbReference type="Proteomes" id="UP000232722">
    <property type="component" value="Unassembled WGS sequence"/>
</dbReference>
<proteinExistence type="predicted"/>
<sequence length="110" mass="12944">MVRQGLHCNDFGKKSKIIRNFSGDYILVMQYASGGDLLRQYLQDNFWKRLLELSEGEENENSKYNITQNMMDYVMYFLIPSLSYSKKFYGIIPYITPEILSNIGNDDNIY</sequence>
<evidence type="ECO:0008006" key="5">
    <source>
        <dbReference type="Google" id="ProtNLM"/>
    </source>
</evidence>
<dbReference type="EMBL" id="LLXH01005022">
    <property type="protein sequence ID" value="PKC52863.1"/>
    <property type="molecule type" value="Genomic_DNA"/>
</dbReference>
<reference evidence="1 4" key="2">
    <citation type="submission" date="2017-09" db="EMBL/GenBank/DDBJ databases">
        <title>Extensive intraspecific genome diversity in a model arbuscular mycorrhizal fungus.</title>
        <authorList>
            <person name="Chen E.C."/>
            <person name="Morin E."/>
            <person name="Beaudet D."/>
            <person name="Noel J."/>
            <person name="Ndikumana S."/>
            <person name="Charron P."/>
            <person name="St-Onge C."/>
            <person name="Giorgi J."/>
            <person name="Grigoriev I.V."/>
            <person name="Roux C."/>
            <person name="Martin F.M."/>
            <person name="Corradi N."/>
        </authorList>
    </citation>
    <scope>NUCLEOTIDE SEQUENCE [LARGE SCALE GENOMIC DNA]</scope>
    <source>
        <strain evidence="1 4">A5</strain>
    </source>
</reference>
<organism evidence="2 3">
    <name type="scientific">Rhizophagus irregularis</name>
    <dbReference type="NCBI Taxonomy" id="588596"/>
    <lineage>
        <taxon>Eukaryota</taxon>
        <taxon>Fungi</taxon>
        <taxon>Fungi incertae sedis</taxon>
        <taxon>Mucoromycota</taxon>
        <taxon>Glomeromycotina</taxon>
        <taxon>Glomeromycetes</taxon>
        <taxon>Glomerales</taxon>
        <taxon>Glomeraceae</taxon>
        <taxon>Rhizophagus</taxon>
    </lineage>
</organism>
<evidence type="ECO:0000313" key="3">
    <source>
        <dbReference type="Proteomes" id="UP000232688"/>
    </source>
</evidence>
<dbReference type="Proteomes" id="UP000232688">
    <property type="component" value="Unassembled WGS sequence"/>
</dbReference>